<accession>A0ABP2EGY1</accession>
<dbReference type="Proteomes" id="UP000003027">
    <property type="component" value="Unassembled WGS sequence"/>
</dbReference>
<proteinExistence type="predicted"/>
<organism evidence="1 2">
    <name type="scientific">Yersinia mollaretii (strain ATCC 43969 / DSM 18520 / CIP 103324 / CNY 7263 / WAIP 204)</name>
    <dbReference type="NCBI Taxonomy" id="349967"/>
    <lineage>
        <taxon>Bacteria</taxon>
        <taxon>Pseudomonadati</taxon>
        <taxon>Pseudomonadota</taxon>
        <taxon>Gammaproteobacteria</taxon>
        <taxon>Enterobacterales</taxon>
        <taxon>Yersiniaceae</taxon>
        <taxon>Yersinia</taxon>
    </lineage>
</organism>
<dbReference type="EMBL" id="AALD02000021">
    <property type="protein sequence ID" value="EEQ10288.1"/>
    <property type="molecule type" value="Genomic_DNA"/>
</dbReference>
<protein>
    <submittedName>
        <fullName evidence="1">Uncharacterized protein</fullName>
    </submittedName>
</protein>
<evidence type="ECO:0000313" key="1">
    <source>
        <dbReference type="EMBL" id="EEQ10288.1"/>
    </source>
</evidence>
<gene>
    <name evidence="1" type="ORF">ymoll0001_7960</name>
</gene>
<name>A0ABP2EGY1_YERMW</name>
<evidence type="ECO:0000313" key="2">
    <source>
        <dbReference type="Proteomes" id="UP000003027"/>
    </source>
</evidence>
<reference evidence="1" key="1">
    <citation type="submission" date="2008-12" db="EMBL/GenBank/DDBJ databases">
        <title>Annotation of the Yersinia mollaretii ATCC 43969 genome.</title>
        <authorList>
            <person name="Read T.D."/>
            <person name="Akmal A."/>
            <person name="Bishop-Lilly K."/>
            <person name="Chen P.E."/>
            <person name="Cook C."/>
            <person name="Kiley M.P."/>
            <person name="Lentz S."/>
            <person name="Mateczun A."/>
            <person name="Nagarajan N."/>
            <person name="Nolan N."/>
            <person name="Osborne B.I."/>
            <person name="Pop M."/>
            <person name="Sozhamannan S."/>
            <person name="Stewart A.C."/>
            <person name="Sulakvelidze A."/>
            <person name="Thomason B."/>
            <person name="Willner K."/>
            <person name="Zwick M.E."/>
        </authorList>
    </citation>
    <scope>NUCLEOTIDE SEQUENCE [LARGE SCALE GENOMIC DNA]</scope>
    <source>
        <strain evidence="1">ATCC 43969</strain>
    </source>
</reference>
<sequence length="44" mass="5101">MTELPLHDPIRHFTHKSHIKEFTDGMKTLSSQSRGALTIFMGRF</sequence>
<keyword evidence="2" id="KW-1185">Reference proteome</keyword>
<comment type="caution">
    <text evidence="1">The sequence shown here is derived from an EMBL/GenBank/DDBJ whole genome shotgun (WGS) entry which is preliminary data.</text>
</comment>